<dbReference type="Pfam" id="PF19833">
    <property type="entry name" value="RecG_dom3_C"/>
    <property type="match status" value="1"/>
</dbReference>
<evidence type="ECO:0000313" key="11">
    <source>
        <dbReference type="EMBL" id="ACV06124.1"/>
    </source>
</evidence>
<proteinExistence type="predicted"/>
<accession>C7NGL6</accession>
<dbReference type="InterPro" id="IPR012340">
    <property type="entry name" value="NA-bd_OB-fold"/>
</dbReference>
<feature type="domain" description="Helicase ATP-binding" evidence="9">
    <location>
        <begin position="285"/>
        <end position="455"/>
    </location>
</feature>
<dbReference type="GO" id="GO:0005524">
    <property type="term" value="F:ATP binding"/>
    <property type="evidence" value="ECO:0007669"/>
    <property type="project" value="UniProtKB-KW"/>
</dbReference>
<dbReference type="InterPro" id="IPR004365">
    <property type="entry name" value="NA-bd_OB_tRNA"/>
</dbReference>
<dbReference type="eggNOG" id="COG1200">
    <property type="taxonomic scope" value="Bacteria"/>
</dbReference>
<keyword evidence="3" id="KW-0378">Hydrolase</keyword>
<dbReference type="CDD" id="cd17992">
    <property type="entry name" value="DEXHc_RecG"/>
    <property type="match status" value="1"/>
</dbReference>
<dbReference type="HOGENOM" id="CLU_005122_7_1_11"/>
<feature type="region of interest" description="Disordered" evidence="8">
    <location>
        <begin position="505"/>
        <end position="540"/>
    </location>
</feature>
<dbReference type="InterPro" id="IPR047112">
    <property type="entry name" value="RecG/Mfd"/>
</dbReference>
<dbReference type="GO" id="GO:0006281">
    <property type="term" value="P:DNA repair"/>
    <property type="evidence" value="ECO:0007669"/>
    <property type="project" value="UniProtKB-KW"/>
</dbReference>
<reference evidence="11 12" key="1">
    <citation type="journal article" date="2009" name="Stand. Genomic Sci.">
        <title>Complete genome sequence of Kytococcus sedentarius type strain (541).</title>
        <authorList>
            <person name="Sims D."/>
            <person name="Brettin T."/>
            <person name="Detter J.C."/>
            <person name="Han C."/>
            <person name="Lapidus A."/>
            <person name="Copeland A."/>
            <person name="Glavina Del Rio T."/>
            <person name="Nolan M."/>
            <person name="Chen F."/>
            <person name="Lucas S."/>
            <person name="Tice H."/>
            <person name="Cheng J.F."/>
            <person name="Bruce D."/>
            <person name="Goodwin L."/>
            <person name="Pitluck S."/>
            <person name="Ovchinnikova G."/>
            <person name="Pati A."/>
            <person name="Ivanova N."/>
            <person name="Mavrommatis K."/>
            <person name="Chen A."/>
            <person name="Palaniappan K."/>
            <person name="D'haeseleer P."/>
            <person name="Chain P."/>
            <person name="Bristow J."/>
            <person name="Eisen J.A."/>
            <person name="Markowitz V."/>
            <person name="Hugenholtz P."/>
            <person name="Schneider S."/>
            <person name="Goker M."/>
            <person name="Pukall R."/>
            <person name="Kyrpides N.C."/>
            <person name="Klenk H.P."/>
        </authorList>
    </citation>
    <scope>NUCLEOTIDE SEQUENCE [LARGE SCALE GENOMIC DNA]</scope>
    <source>
        <strain evidence="12">ATCC 14392 / DSM 20547 / JCM 11482 / CCUG 33030 / NBRC 15357 / NCTC 11040 / CCM 314 / 541</strain>
    </source>
</reference>
<dbReference type="InterPro" id="IPR045562">
    <property type="entry name" value="RecG_dom3_C"/>
</dbReference>
<dbReference type="Pfam" id="PF00271">
    <property type="entry name" value="Helicase_C"/>
    <property type="match status" value="1"/>
</dbReference>
<dbReference type="GO" id="GO:0016787">
    <property type="term" value="F:hydrolase activity"/>
    <property type="evidence" value="ECO:0007669"/>
    <property type="project" value="UniProtKB-KW"/>
</dbReference>
<dbReference type="SUPFAM" id="SSF50249">
    <property type="entry name" value="Nucleic acid-binding proteins"/>
    <property type="match status" value="1"/>
</dbReference>
<dbReference type="AlphaFoldDB" id="C7NGL6"/>
<dbReference type="PROSITE" id="PS51192">
    <property type="entry name" value="HELICASE_ATP_BIND_1"/>
    <property type="match status" value="1"/>
</dbReference>
<dbReference type="Pfam" id="PF01336">
    <property type="entry name" value="tRNA_anti-codon"/>
    <property type="match status" value="1"/>
</dbReference>
<evidence type="ECO:0000259" key="10">
    <source>
        <dbReference type="PROSITE" id="PS51194"/>
    </source>
</evidence>
<keyword evidence="6" id="KW-0238">DNA-binding</keyword>
<evidence type="ECO:0000256" key="3">
    <source>
        <dbReference type="ARBA" id="ARBA00022801"/>
    </source>
</evidence>
<dbReference type="Pfam" id="PF00270">
    <property type="entry name" value="DEAD"/>
    <property type="match status" value="1"/>
</dbReference>
<evidence type="ECO:0000256" key="8">
    <source>
        <dbReference type="SAM" id="MobiDB-lite"/>
    </source>
</evidence>
<dbReference type="SMART" id="SM00490">
    <property type="entry name" value="HELICc"/>
    <property type="match status" value="1"/>
</dbReference>
<dbReference type="RefSeq" id="WP_015779069.1">
    <property type="nucleotide sequence ID" value="NC_013169.1"/>
</dbReference>
<dbReference type="CDD" id="cd04488">
    <property type="entry name" value="RecG_wedge_OBF"/>
    <property type="match status" value="1"/>
</dbReference>
<evidence type="ECO:0000256" key="6">
    <source>
        <dbReference type="ARBA" id="ARBA00023125"/>
    </source>
</evidence>
<keyword evidence="4" id="KW-0347">Helicase</keyword>
<evidence type="ECO:0000256" key="4">
    <source>
        <dbReference type="ARBA" id="ARBA00022806"/>
    </source>
</evidence>
<evidence type="ECO:0000259" key="9">
    <source>
        <dbReference type="PROSITE" id="PS51192"/>
    </source>
</evidence>
<feature type="compositionally biased region" description="Low complexity" evidence="8">
    <location>
        <begin position="518"/>
        <end position="533"/>
    </location>
</feature>
<dbReference type="InterPro" id="IPR027417">
    <property type="entry name" value="P-loop_NTPase"/>
</dbReference>
<dbReference type="Gene3D" id="3.40.50.300">
    <property type="entry name" value="P-loop containing nucleotide triphosphate hydrolases"/>
    <property type="match status" value="2"/>
</dbReference>
<evidence type="ECO:0000256" key="5">
    <source>
        <dbReference type="ARBA" id="ARBA00022840"/>
    </source>
</evidence>
<feature type="domain" description="Helicase C-terminal" evidence="10">
    <location>
        <begin position="477"/>
        <end position="676"/>
    </location>
</feature>
<keyword evidence="7" id="KW-0234">DNA repair</keyword>
<dbReference type="EMBL" id="CP001686">
    <property type="protein sequence ID" value="ACV06124.1"/>
    <property type="molecule type" value="Genomic_DNA"/>
</dbReference>
<dbReference type="Gene3D" id="2.40.50.140">
    <property type="entry name" value="Nucleic acid-binding proteins"/>
    <property type="match status" value="1"/>
</dbReference>
<organism evidence="11 12">
    <name type="scientific">Kytococcus sedentarius (strain ATCC 14392 / DSM 20547 / JCM 11482 / CCUG 33030 / NBRC 15357 / NCTC 11040 / CCM 314 / 541)</name>
    <name type="common">Micrococcus sedentarius</name>
    <dbReference type="NCBI Taxonomy" id="478801"/>
    <lineage>
        <taxon>Bacteria</taxon>
        <taxon>Bacillati</taxon>
        <taxon>Actinomycetota</taxon>
        <taxon>Actinomycetes</taxon>
        <taxon>Micrococcales</taxon>
        <taxon>Kytococcaceae</taxon>
        <taxon>Kytococcus</taxon>
    </lineage>
</organism>
<dbReference type="KEGG" id="kse:Ksed_10820"/>
<evidence type="ECO:0000256" key="2">
    <source>
        <dbReference type="ARBA" id="ARBA00022763"/>
    </source>
</evidence>
<dbReference type="PANTHER" id="PTHR47964">
    <property type="entry name" value="ATP-DEPENDENT DNA HELICASE HOMOLOG RECG, CHLOROPLASTIC"/>
    <property type="match status" value="1"/>
</dbReference>
<protein>
    <submittedName>
        <fullName evidence="11">RecG-like helicase</fullName>
    </submittedName>
</protein>
<sequence length="741" mass="78707">MVTWDSSLPAVIGSKEAKALEKARGLRTVGDLVQFVPTRYLDPDRPEAMADLVVGQSAVVVGEVVSAQQLPLRNQPRRKRLVASVQDGAGSRLEVTFFSTYGHADRLVPGARVMFIGTVGEFKRTLQMTHPDYVVLTGRGEVAGAAAGPGEGLIGLYREVKGMTSLQVNTAAVLALHALDEAPDVVPPGVSVHGVTGHDLTALEAWSALHRPADWSEVARGRNRLRLAEAFELQVVLARLRARHEADPATPRPRAEGGVAGRFDAALPFALTGAQERVGREIAAELERTHPMHRLLQGDVGSGKTMVALRAMLQAVDSGGQAALLAPTEILATQHHRGLVRTLGDLATAGRLAGGVEIRLLTGSMTQAQRQKVLLDTLTGEVDILVGTHALLQDTVGFADLALVVIDEQHRFGVEQRDALRAKADPPPHLLVMTATPIPRTVAMTVFGDMDVSVLDELPAGRQPVTTHVVPAGNATWVERAWERIAEEVAAGRQAFVVASRIDAADDPEDAPGGGAAGSQSGSDGLLVDLPDPAADEEDRPAAVGVEDLVVTAREHLAGRGIRVEMVHGRMQTETKDGVMAAFAAGEVDVLVATTVVEVGVDVPNASVMLVVDADRFGIAQLHQLRGRIGRGAHPGLCLLVTHVEAGPTRERLDRVAATTDGFELARADLEMRREGDVLGAAQSGSSGLDFVRVLQDAELIDRAREAARAYVRADPDLSGWPPLARAVAARDESAAWLERS</sequence>
<gene>
    <name evidence="11" type="ordered locus">Ksed_10820</name>
</gene>
<keyword evidence="12" id="KW-1185">Reference proteome</keyword>
<keyword evidence="5" id="KW-0067">ATP-binding</keyword>
<dbReference type="Proteomes" id="UP000006666">
    <property type="component" value="Chromosome"/>
</dbReference>
<dbReference type="GO" id="GO:0003677">
    <property type="term" value="F:DNA binding"/>
    <property type="evidence" value="ECO:0007669"/>
    <property type="project" value="UniProtKB-KW"/>
</dbReference>
<evidence type="ECO:0000256" key="7">
    <source>
        <dbReference type="ARBA" id="ARBA00023204"/>
    </source>
</evidence>
<name>C7NGL6_KYTSD</name>
<dbReference type="SMART" id="SM00487">
    <property type="entry name" value="DEXDc"/>
    <property type="match status" value="1"/>
</dbReference>
<keyword evidence="1" id="KW-0547">Nucleotide-binding</keyword>
<dbReference type="InterPro" id="IPR001650">
    <property type="entry name" value="Helicase_C-like"/>
</dbReference>
<dbReference type="GO" id="GO:0003678">
    <property type="term" value="F:DNA helicase activity"/>
    <property type="evidence" value="ECO:0007669"/>
    <property type="project" value="TreeGrafter"/>
</dbReference>
<dbReference type="PROSITE" id="PS51194">
    <property type="entry name" value="HELICASE_CTER"/>
    <property type="match status" value="1"/>
</dbReference>
<keyword evidence="2" id="KW-0227">DNA damage</keyword>
<dbReference type="SUPFAM" id="SSF52540">
    <property type="entry name" value="P-loop containing nucleoside triphosphate hydrolases"/>
    <property type="match status" value="2"/>
</dbReference>
<dbReference type="STRING" id="478801.Ksed_10820"/>
<evidence type="ECO:0000256" key="1">
    <source>
        <dbReference type="ARBA" id="ARBA00022741"/>
    </source>
</evidence>
<dbReference type="InterPro" id="IPR011545">
    <property type="entry name" value="DEAD/DEAH_box_helicase_dom"/>
</dbReference>
<dbReference type="InterPro" id="IPR014001">
    <property type="entry name" value="Helicase_ATP-bd"/>
</dbReference>
<evidence type="ECO:0000313" key="12">
    <source>
        <dbReference type="Proteomes" id="UP000006666"/>
    </source>
</evidence>
<dbReference type="PANTHER" id="PTHR47964:SF1">
    <property type="entry name" value="ATP-DEPENDENT DNA HELICASE HOMOLOG RECG, CHLOROPLASTIC"/>
    <property type="match status" value="1"/>
</dbReference>